<dbReference type="NCBIfam" id="NF033579">
    <property type="entry name" value="transpos_IS5_2"/>
    <property type="match status" value="1"/>
</dbReference>
<dbReference type="EMBL" id="RZIJ01000021">
    <property type="protein sequence ID" value="RUQ66315.1"/>
    <property type="molecule type" value="Genomic_DNA"/>
</dbReference>
<feature type="domain" description="Transposase DDE" evidence="1">
    <location>
        <begin position="32"/>
        <end position="140"/>
    </location>
</feature>
<dbReference type="OrthoDB" id="7298998at2"/>
<sequence length="322" mass="35179">MPYKANAVRRHHIPRPKRKVTNWAQYAAALRQRGSLTVWVSEEAIKQWKAAPRTTPGGQPSYSDLAITTALMLRAVFRLALRQTEGLLASILHLLGLDLPVPEHSTLARRARTVTLASLPRSAGGPIHLLVDSTGLKLWGPGEWLIEKHGTKRRRSWRALHIGLDAASGRIVAATLTDRGVDDASQVAPLLDQISQPVASVTGDGAYDRTAVYASVHERHPDAAVVAPPRRDAVLSDTATTSPTQRDRHIQTITETGRMAWQRTSGYNKRAGVESQMARWKGVLGDTLRFHSDQAQATGVIVGVAVLNRMLDLGRPNSVRVA</sequence>
<dbReference type="InterPro" id="IPR053172">
    <property type="entry name" value="Tn903_transposase"/>
</dbReference>
<protein>
    <submittedName>
        <fullName evidence="2">IS5 family transposase</fullName>
    </submittedName>
</protein>
<dbReference type="InterPro" id="IPR053520">
    <property type="entry name" value="Transposase_Tn903"/>
</dbReference>
<evidence type="ECO:0000259" key="1">
    <source>
        <dbReference type="Pfam" id="PF13737"/>
    </source>
</evidence>
<keyword evidence="3" id="KW-1185">Reference proteome</keyword>
<dbReference type="AlphaFoldDB" id="A0A433J3F6"/>
<dbReference type="InterPro" id="IPR025668">
    <property type="entry name" value="Tnp_DDE_dom"/>
</dbReference>
<accession>A0A433J3F6</accession>
<dbReference type="Pfam" id="PF13737">
    <property type="entry name" value="DDE_Tnp_1_5"/>
    <property type="match status" value="1"/>
</dbReference>
<evidence type="ECO:0000313" key="3">
    <source>
        <dbReference type="Proteomes" id="UP000280346"/>
    </source>
</evidence>
<comment type="caution">
    <text evidence="2">The sequence shown here is derived from an EMBL/GenBank/DDBJ whole genome shotgun (WGS) entry which is preliminary data.</text>
</comment>
<reference evidence="2 3" key="1">
    <citation type="submission" date="2018-12" db="EMBL/GenBank/DDBJ databases">
        <authorList>
            <person name="Yang Y."/>
        </authorList>
    </citation>
    <scope>NUCLEOTIDE SEQUENCE [LARGE SCALE GENOMIC DNA]</scope>
    <source>
        <strain evidence="2 3">GSF71</strain>
    </source>
</reference>
<name>A0A433J3F6_9PROT</name>
<gene>
    <name evidence="2" type="ORF">EJ913_22615</name>
</gene>
<evidence type="ECO:0000313" key="2">
    <source>
        <dbReference type="EMBL" id="RUQ66315.1"/>
    </source>
</evidence>
<dbReference type="PANTHER" id="PTHR34631">
    <property type="match status" value="1"/>
</dbReference>
<dbReference type="RefSeq" id="WP_127002137.1">
    <property type="nucleotide sequence ID" value="NZ_JBNPXW010000019.1"/>
</dbReference>
<proteinExistence type="predicted"/>
<dbReference type="PANTHER" id="PTHR34631:SF3">
    <property type="entry name" value="ISSOD12 TRANSPOSASE TNPA_ISSOD12"/>
    <property type="match status" value="1"/>
</dbReference>
<organism evidence="2 3">
    <name type="scientific">Azospirillum doebereinerae</name>
    <dbReference type="NCBI Taxonomy" id="92933"/>
    <lineage>
        <taxon>Bacteria</taxon>
        <taxon>Pseudomonadati</taxon>
        <taxon>Pseudomonadota</taxon>
        <taxon>Alphaproteobacteria</taxon>
        <taxon>Rhodospirillales</taxon>
        <taxon>Azospirillaceae</taxon>
        <taxon>Azospirillum</taxon>
    </lineage>
</organism>
<dbReference type="Proteomes" id="UP000280346">
    <property type="component" value="Unassembled WGS sequence"/>
</dbReference>